<dbReference type="GO" id="GO:0051258">
    <property type="term" value="P:protein polymerization"/>
    <property type="evidence" value="ECO:0007669"/>
    <property type="project" value="UniProtKB-UniRule"/>
</dbReference>
<evidence type="ECO:0000256" key="2">
    <source>
        <dbReference type="ARBA" id="ARBA00022741"/>
    </source>
</evidence>
<evidence type="ECO:0000256" key="6">
    <source>
        <dbReference type="NCBIfam" id="TIGR00065"/>
    </source>
</evidence>
<evidence type="ECO:0000259" key="9">
    <source>
        <dbReference type="SMART" id="SM00864"/>
    </source>
</evidence>
<name>A0A9D1HSR2_9FIRM</name>
<dbReference type="InterPro" id="IPR018316">
    <property type="entry name" value="Tubulin/FtsZ_2-layer-sand-dom"/>
</dbReference>
<dbReference type="InterPro" id="IPR020805">
    <property type="entry name" value="Cell_div_FtsZ_CS"/>
</dbReference>
<dbReference type="PANTHER" id="PTHR30314">
    <property type="entry name" value="CELL DIVISION PROTEIN FTSZ-RELATED"/>
    <property type="match status" value="1"/>
</dbReference>
<dbReference type="PROSITE" id="PS01135">
    <property type="entry name" value="FTSZ_2"/>
    <property type="match status" value="1"/>
</dbReference>
<dbReference type="GO" id="GO:0005525">
    <property type="term" value="F:GTP binding"/>
    <property type="evidence" value="ECO:0007669"/>
    <property type="project" value="UniProtKB-UniRule"/>
</dbReference>
<dbReference type="InterPro" id="IPR024757">
    <property type="entry name" value="FtsZ_C"/>
</dbReference>
<keyword evidence="5 7" id="KW-0131">Cell cycle</keyword>
<comment type="function">
    <text evidence="5 7">Essential cell division protein that forms a contractile ring structure (Z ring) at the future cell division site. The regulation of the ring assembly controls the timing and the location of cell division. One of the functions of the FtsZ ring is to recruit other cell division proteins to the septum to produce a new cell wall between the dividing cells. Binds GTP and shows GTPase activity.</text>
</comment>
<feature type="binding site" evidence="5">
    <location>
        <position position="224"/>
    </location>
    <ligand>
        <name>GTP</name>
        <dbReference type="ChEBI" id="CHEBI:37565"/>
    </ligand>
</feature>
<dbReference type="AlphaFoldDB" id="A0A9D1HSR2"/>
<sequence>MIDFEKFGYSEKAADDETEQSGYGYGSEETEEEIDYVPVPRKVPGKANIVVVGVGGGGNNAVNNMIRAGIKSASFIVMNTDMQALNMSLVPEECKIQLGTNRTGGLGAGSNPEIGKMAAEESREEIKKALEGIDLLFITAGMGGGTGTGAAPVVAEIAKSMGILTVAVVTKPFNFEGAQRMQNAEAGIRNLKNFVDTLLIIPNQKLIEVLDNKIGFKRAFEIADDVLRQGVQGVSDVIANPELINLDFADVKTILKKRGLAHMGIGYGKGEKRVIEAVRNAVFSPLLETDIEGATGIIVNISGGEDMLLSEVTEACEIVKQVVDPAANIIFGTAFVPDKKDIEITIIATGFVDKNNAPARSVGSAPVQTGRPLAAAIADAAATSEKDEETVEPVKSEYNPDIFAQRPVFNTRPQQPAAPAPEPEPVQPARPEPAPAPESADGIPSGRIDLGNAGRQVPPFLRHLRRTRD</sequence>
<feature type="compositionally biased region" description="Basic and acidic residues" evidence="8">
    <location>
        <begin position="1"/>
        <end position="15"/>
    </location>
</feature>
<gene>
    <name evidence="5 11" type="primary">ftsZ</name>
    <name evidence="11" type="ORF">IAD51_02175</name>
</gene>
<evidence type="ECO:0000313" key="11">
    <source>
        <dbReference type="EMBL" id="HIU21033.1"/>
    </source>
</evidence>
<dbReference type="Gene3D" id="3.30.1330.20">
    <property type="entry name" value="Tubulin/FtsZ, C-terminal domain"/>
    <property type="match status" value="1"/>
</dbReference>
<dbReference type="GO" id="GO:0000917">
    <property type="term" value="P:division septum assembly"/>
    <property type="evidence" value="ECO:0007669"/>
    <property type="project" value="UniProtKB-KW"/>
</dbReference>
<dbReference type="PRINTS" id="PR00423">
    <property type="entry name" value="CELLDVISFTSZ"/>
</dbReference>
<dbReference type="Pfam" id="PF12327">
    <property type="entry name" value="FtsZ_C"/>
    <property type="match status" value="1"/>
</dbReference>
<dbReference type="NCBIfam" id="TIGR00065">
    <property type="entry name" value="ftsZ"/>
    <property type="match status" value="1"/>
</dbReference>
<dbReference type="InterPro" id="IPR036525">
    <property type="entry name" value="Tubulin/FtsZ_GTPase_sf"/>
</dbReference>
<keyword evidence="4 5" id="KW-0717">Septation</keyword>
<feature type="binding site" evidence="5">
    <location>
        <begin position="56"/>
        <end position="60"/>
    </location>
    <ligand>
        <name>GTP</name>
        <dbReference type="ChEBI" id="CHEBI:37565"/>
    </ligand>
</feature>
<comment type="similarity">
    <text evidence="1 5 7">Belongs to the FtsZ family.</text>
</comment>
<evidence type="ECO:0000313" key="12">
    <source>
        <dbReference type="Proteomes" id="UP000824088"/>
    </source>
</evidence>
<dbReference type="InterPro" id="IPR045061">
    <property type="entry name" value="FtsZ/CetZ"/>
</dbReference>
<evidence type="ECO:0000259" key="10">
    <source>
        <dbReference type="SMART" id="SM00865"/>
    </source>
</evidence>
<dbReference type="SMART" id="SM00865">
    <property type="entry name" value="Tubulin_C"/>
    <property type="match status" value="1"/>
</dbReference>
<dbReference type="GO" id="GO:0032153">
    <property type="term" value="C:cell division site"/>
    <property type="evidence" value="ECO:0007669"/>
    <property type="project" value="UniProtKB-UniRule"/>
</dbReference>
<organism evidence="11 12">
    <name type="scientific">Candidatus Limadaptatus stercorigallinarum</name>
    <dbReference type="NCBI Taxonomy" id="2840845"/>
    <lineage>
        <taxon>Bacteria</taxon>
        <taxon>Bacillati</taxon>
        <taxon>Bacillota</taxon>
        <taxon>Clostridia</taxon>
        <taxon>Eubacteriales</taxon>
        <taxon>Candidatus Limadaptatus</taxon>
    </lineage>
</organism>
<dbReference type="HAMAP" id="MF_00909">
    <property type="entry name" value="FtsZ"/>
    <property type="match status" value="1"/>
</dbReference>
<dbReference type="CDD" id="cd02201">
    <property type="entry name" value="FtsZ_type1"/>
    <property type="match status" value="1"/>
</dbReference>
<keyword evidence="5 7" id="KW-0132">Cell division</keyword>
<dbReference type="InterPro" id="IPR000158">
    <property type="entry name" value="Cell_div_FtsZ"/>
</dbReference>
<dbReference type="Proteomes" id="UP000824088">
    <property type="component" value="Unassembled WGS sequence"/>
</dbReference>
<dbReference type="EMBL" id="DVMN01000037">
    <property type="protein sequence ID" value="HIU21033.1"/>
    <property type="molecule type" value="Genomic_DNA"/>
</dbReference>
<feature type="domain" description="Tubulin/FtsZ GTPase" evidence="9">
    <location>
        <begin position="48"/>
        <end position="242"/>
    </location>
</feature>
<dbReference type="Pfam" id="PF00091">
    <property type="entry name" value="Tubulin"/>
    <property type="match status" value="1"/>
</dbReference>
<dbReference type="SMART" id="SM00864">
    <property type="entry name" value="Tubulin"/>
    <property type="match status" value="1"/>
</dbReference>
<proteinExistence type="inferred from homology"/>
<dbReference type="GO" id="GO:0043093">
    <property type="term" value="P:FtsZ-dependent cytokinesis"/>
    <property type="evidence" value="ECO:0007669"/>
    <property type="project" value="UniProtKB-UniRule"/>
</dbReference>
<comment type="subcellular location">
    <subcellularLocation>
        <location evidence="5">Cytoplasm</location>
    </subcellularLocation>
    <text evidence="5">Assembles at midcell at the inner surface of the cytoplasmic membrane.</text>
</comment>
<comment type="subunit">
    <text evidence="5">Homodimer. Polymerizes to form a dynamic ring structure in a strictly GTP-dependent manner. Interacts directly with several other division proteins.</text>
</comment>
<dbReference type="SUPFAM" id="SSF55307">
    <property type="entry name" value="Tubulin C-terminal domain-like"/>
    <property type="match status" value="1"/>
</dbReference>
<feature type="region of interest" description="Disordered" evidence="8">
    <location>
        <begin position="1"/>
        <end position="32"/>
    </location>
</feature>
<keyword evidence="3 5" id="KW-0342">GTP-binding</keyword>
<evidence type="ECO:0000256" key="1">
    <source>
        <dbReference type="ARBA" id="ARBA00009690"/>
    </source>
</evidence>
<dbReference type="GO" id="GO:0005737">
    <property type="term" value="C:cytoplasm"/>
    <property type="evidence" value="ECO:0007669"/>
    <property type="project" value="UniProtKB-SubCell"/>
</dbReference>
<dbReference type="FunFam" id="3.40.50.1440:FF:000001">
    <property type="entry name" value="Cell division protein FtsZ"/>
    <property type="match status" value="1"/>
</dbReference>
<dbReference type="PANTHER" id="PTHR30314:SF3">
    <property type="entry name" value="MITOCHONDRIAL DIVISION PROTEIN FSZA"/>
    <property type="match status" value="1"/>
</dbReference>
<evidence type="ECO:0000256" key="8">
    <source>
        <dbReference type="SAM" id="MobiDB-lite"/>
    </source>
</evidence>
<evidence type="ECO:0000256" key="7">
    <source>
        <dbReference type="RuleBase" id="RU000631"/>
    </source>
</evidence>
<evidence type="ECO:0000256" key="5">
    <source>
        <dbReference type="HAMAP-Rule" id="MF_00909"/>
    </source>
</evidence>
<keyword evidence="5" id="KW-0963">Cytoplasm</keyword>
<dbReference type="SUPFAM" id="SSF52490">
    <property type="entry name" value="Tubulin nucleotide-binding domain-like"/>
    <property type="match status" value="1"/>
</dbReference>
<evidence type="ECO:0000256" key="3">
    <source>
        <dbReference type="ARBA" id="ARBA00023134"/>
    </source>
</evidence>
<feature type="domain" description="Tubulin/FtsZ 2-layer sandwich" evidence="10">
    <location>
        <begin position="244"/>
        <end position="360"/>
    </location>
</feature>
<reference evidence="11" key="1">
    <citation type="submission" date="2020-10" db="EMBL/GenBank/DDBJ databases">
        <authorList>
            <person name="Gilroy R."/>
        </authorList>
    </citation>
    <scope>NUCLEOTIDE SEQUENCE</scope>
    <source>
        <strain evidence="11">1063</strain>
    </source>
</reference>
<dbReference type="Gene3D" id="3.40.50.1440">
    <property type="entry name" value="Tubulin/FtsZ, GTPase domain"/>
    <property type="match status" value="1"/>
</dbReference>
<dbReference type="InterPro" id="IPR037103">
    <property type="entry name" value="Tubulin/FtsZ-like_C"/>
</dbReference>
<feature type="binding site" evidence="5">
    <location>
        <begin position="145"/>
        <end position="147"/>
    </location>
    <ligand>
        <name>GTP</name>
        <dbReference type="ChEBI" id="CHEBI:37565"/>
    </ligand>
</feature>
<dbReference type="GO" id="GO:0003924">
    <property type="term" value="F:GTPase activity"/>
    <property type="evidence" value="ECO:0007669"/>
    <property type="project" value="UniProtKB-UniRule"/>
</dbReference>
<evidence type="ECO:0000256" key="4">
    <source>
        <dbReference type="ARBA" id="ARBA00023210"/>
    </source>
</evidence>
<dbReference type="InterPro" id="IPR003008">
    <property type="entry name" value="Tubulin_FtsZ_GTPase"/>
</dbReference>
<reference evidence="11" key="2">
    <citation type="journal article" date="2021" name="PeerJ">
        <title>Extensive microbial diversity within the chicken gut microbiome revealed by metagenomics and culture.</title>
        <authorList>
            <person name="Gilroy R."/>
            <person name="Ravi A."/>
            <person name="Getino M."/>
            <person name="Pursley I."/>
            <person name="Horton D.L."/>
            <person name="Alikhan N.F."/>
            <person name="Baker D."/>
            <person name="Gharbi K."/>
            <person name="Hall N."/>
            <person name="Watson M."/>
            <person name="Adriaenssens E.M."/>
            <person name="Foster-Nyarko E."/>
            <person name="Jarju S."/>
            <person name="Secka A."/>
            <person name="Antonio M."/>
            <person name="Oren A."/>
            <person name="Chaudhuri R.R."/>
            <person name="La Ragione R."/>
            <person name="Hildebrand F."/>
            <person name="Pallen M.J."/>
        </authorList>
    </citation>
    <scope>NUCLEOTIDE SEQUENCE</scope>
    <source>
        <strain evidence="11">1063</strain>
    </source>
</reference>
<comment type="caution">
    <text evidence="11">The sequence shown here is derived from an EMBL/GenBank/DDBJ whole genome shotgun (WGS) entry which is preliminary data.</text>
</comment>
<feature type="binding site" evidence="5">
    <location>
        <position position="180"/>
    </location>
    <ligand>
        <name>GTP</name>
        <dbReference type="ChEBI" id="CHEBI:37565"/>
    </ligand>
</feature>
<accession>A0A9D1HSR2</accession>
<feature type="region of interest" description="Disordered" evidence="8">
    <location>
        <begin position="400"/>
        <end position="469"/>
    </location>
</feature>
<dbReference type="InterPro" id="IPR008280">
    <property type="entry name" value="Tub_FtsZ_C"/>
</dbReference>
<feature type="binding site" evidence="5">
    <location>
        <position position="176"/>
    </location>
    <ligand>
        <name>GTP</name>
        <dbReference type="ChEBI" id="CHEBI:37565"/>
    </ligand>
</feature>
<feature type="compositionally biased region" description="Pro residues" evidence="8">
    <location>
        <begin position="416"/>
        <end position="436"/>
    </location>
</feature>
<keyword evidence="2 5" id="KW-0547">Nucleotide-binding</keyword>
<protein>
    <recommendedName>
        <fullName evidence="5 6">Cell division protein FtsZ</fullName>
    </recommendedName>
</protein>